<reference evidence="2 3" key="1">
    <citation type="submission" date="2019-05" db="EMBL/GenBank/DDBJ databases">
        <title>Emergence of the Ug99 lineage of the wheat stem rust pathogen through somatic hybridization.</title>
        <authorList>
            <person name="Li F."/>
            <person name="Upadhyaya N.M."/>
            <person name="Sperschneider J."/>
            <person name="Matny O."/>
            <person name="Nguyen-Phuc H."/>
            <person name="Mago R."/>
            <person name="Raley C."/>
            <person name="Miller M.E."/>
            <person name="Silverstein K.A.T."/>
            <person name="Henningsen E."/>
            <person name="Hirsch C.D."/>
            <person name="Visser B."/>
            <person name="Pretorius Z.A."/>
            <person name="Steffenson B.J."/>
            <person name="Schwessinger B."/>
            <person name="Dodds P.N."/>
            <person name="Figueroa M."/>
        </authorList>
    </citation>
    <scope>NUCLEOTIDE SEQUENCE [LARGE SCALE GENOMIC DNA]</scope>
    <source>
        <strain evidence="2 3">Ug99</strain>
    </source>
</reference>
<feature type="region of interest" description="Disordered" evidence="1">
    <location>
        <begin position="117"/>
        <end position="154"/>
    </location>
</feature>
<gene>
    <name evidence="2" type="ORF">PGTUg99_033880</name>
</gene>
<dbReference type="Proteomes" id="UP000325313">
    <property type="component" value="Unassembled WGS sequence"/>
</dbReference>
<evidence type="ECO:0000256" key="1">
    <source>
        <dbReference type="SAM" id="MobiDB-lite"/>
    </source>
</evidence>
<comment type="caution">
    <text evidence="2">The sequence shown here is derived from an EMBL/GenBank/DDBJ whole genome shotgun (WGS) entry which is preliminary data.</text>
</comment>
<protein>
    <submittedName>
        <fullName evidence="2">Uncharacterized protein</fullName>
    </submittedName>
</protein>
<evidence type="ECO:0000313" key="3">
    <source>
        <dbReference type="Proteomes" id="UP000325313"/>
    </source>
</evidence>
<accession>A0A5B0QSY4</accession>
<dbReference type="AlphaFoldDB" id="A0A5B0QSY4"/>
<sequence>MAYSEARTGAMAFRNAIPDLNLTKPFQCKSTHRPRRGLAAWHRSMTLIQYVLRYTERFVGSLGLGEKVKTSSHDVTVSWLALRLYAGLEWLTEAGRHPQTDSMSDFTKDVNYKKLGGANATAPAHPLTHSPHQPNLQPRTGRLRRGTSELNIAE</sequence>
<proteinExistence type="predicted"/>
<evidence type="ECO:0000313" key="2">
    <source>
        <dbReference type="EMBL" id="KAA1116055.1"/>
    </source>
</evidence>
<organism evidence="2 3">
    <name type="scientific">Puccinia graminis f. sp. tritici</name>
    <dbReference type="NCBI Taxonomy" id="56615"/>
    <lineage>
        <taxon>Eukaryota</taxon>
        <taxon>Fungi</taxon>
        <taxon>Dikarya</taxon>
        <taxon>Basidiomycota</taxon>
        <taxon>Pucciniomycotina</taxon>
        <taxon>Pucciniomycetes</taxon>
        <taxon>Pucciniales</taxon>
        <taxon>Pucciniaceae</taxon>
        <taxon>Puccinia</taxon>
    </lineage>
</organism>
<dbReference type="EMBL" id="VDEP01000271">
    <property type="protein sequence ID" value="KAA1116055.1"/>
    <property type="molecule type" value="Genomic_DNA"/>
</dbReference>
<name>A0A5B0QSY4_PUCGR</name>